<evidence type="ECO:0000256" key="1">
    <source>
        <dbReference type="SAM" id="MobiDB-lite"/>
    </source>
</evidence>
<evidence type="ECO:0000313" key="4">
    <source>
        <dbReference type="Proteomes" id="UP000001887"/>
    </source>
</evidence>
<dbReference type="OrthoDB" id="277898at2"/>
<reference evidence="3 4" key="1">
    <citation type="journal article" date="2009" name="Stand. Genomic Sci.">
        <title>Complete genome sequence of Pirellula staleyi type strain (ATCC 27377).</title>
        <authorList>
            <person name="Clum A."/>
            <person name="Tindall B.J."/>
            <person name="Sikorski J."/>
            <person name="Ivanova N."/>
            <person name="Mavrommatis K."/>
            <person name="Lucas S."/>
            <person name="Glavina del Rio T."/>
            <person name="Nolan M."/>
            <person name="Chen F."/>
            <person name="Tice H."/>
            <person name="Pitluck S."/>
            <person name="Cheng J.F."/>
            <person name="Chertkov O."/>
            <person name="Brettin T."/>
            <person name="Han C."/>
            <person name="Detter J.C."/>
            <person name="Kuske C."/>
            <person name="Bruce D."/>
            <person name="Goodwin L."/>
            <person name="Ovchinikova G."/>
            <person name="Pati A."/>
            <person name="Mikhailova N."/>
            <person name="Chen A."/>
            <person name="Palaniappan K."/>
            <person name="Land M."/>
            <person name="Hauser L."/>
            <person name="Chang Y.J."/>
            <person name="Jeffries C.D."/>
            <person name="Chain P."/>
            <person name="Rohde M."/>
            <person name="Goker M."/>
            <person name="Bristow J."/>
            <person name="Eisen J.A."/>
            <person name="Markowitz V."/>
            <person name="Hugenholtz P."/>
            <person name="Kyrpides N.C."/>
            <person name="Klenk H.P."/>
            <person name="Lapidus A."/>
        </authorList>
    </citation>
    <scope>NUCLEOTIDE SEQUENCE [LARGE SCALE GENOMIC DNA]</scope>
    <source>
        <strain evidence="4">ATCC 27377 / DSM 6068 / ICPB 4128</strain>
    </source>
</reference>
<dbReference type="AlphaFoldDB" id="D2QYR1"/>
<feature type="domain" description="Na+-translocating membrane potential-generating system MpsC" evidence="2">
    <location>
        <begin position="8"/>
        <end position="111"/>
    </location>
</feature>
<dbReference type="eggNOG" id="COG5609">
    <property type="taxonomic scope" value="Bacteria"/>
</dbReference>
<dbReference type="HOGENOM" id="CLU_1676228_0_0_0"/>
<dbReference type="Pfam" id="PF10057">
    <property type="entry name" value="MpsC"/>
    <property type="match status" value="1"/>
</dbReference>
<feature type="region of interest" description="Disordered" evidence="1">
    <location>
        <begin position="125"/>
        <end position="157"/>
    </location>
</feature>
<dbReference type="STRING" id="530564.Psta_1691"/>
<dbReference type="InterPro" id="IPR018745">
    <property type="entry name" value="MpsC"/>
</dbReference>
<gene>
    <name evidence="3" type="ordered locus">Psta_1691</name>
</gene>
<evidence type="ECO:0000313" key="3">
    <source>
        <dbReference type="EMBL" id="ADB16366.1"/>
    </source>
</evidence>
<organism evidence="3 4">
    <name type="scientific">Pirellula staleyi (strain ATCC 27377 / DSM 6068 / ICPB 4128)</name>
    <name type="common">Pirella staleyi</name>
    <dbReference type="NCBI Taxonomy" id="530564"/>
    <lineage>
        <taxon>Bacteria</taxon>
        <taxon>Pseudomonadati</taxon>
        <taxon>Planctomycetota</taxon>
        <taxon>Planctomycetia</taxon>
        <taxon>Pirellulales</taxon>
        <taxon>Pirellulaceae</taxon>
        <taxon>Pirellula</taxon>
    </lineage>
</organism>
<name>D2QYR1_PIRSD</name>
<dbReference type="EMBL" id="CP001848">
    <property type="protein sequence ID" value="ADB16366.1"/>
    <property type="molecule type" value="Genomic_DNA"/>
</dbReference>
<evidence type="ECO:0000259" key="2">
    <source>
        <dbReference type="Pfam" id="PF10057"/>
    </source>
</evidence>
<keyword evidence="4" id="KW-1185">Reference proteome</keyword>
<accession>D2QYR1</accession>
<dbReference type="KEGG" id="psl:Psta_1691"/>
<dbReference type="Proteomes" id="UP000001887">
    <property type="component" value="Chromosome"/>
</dbReference>
<sequence length="157" mass="16907">MSKADLNVAEQLAAVIEKYQLERTGHAPTSVSVILGEDTLVVTLRDALTKAERTLAQTREGAARVQEFHRKLFASSEDQLSAEILRITGRKVQESAAEIQPDTGTVVHAFTTGAMVQMFMLTKEEPPPLSDETKSELVIDKGKDGGMGQGHDEGGSG</sequence>
<protein>
    <recommendedName>
        <fullName evidence="2">Na+-translocating membrane potential-generating system MpsC domain-containing protein</fullName>
    </recommendedName>
</protein>
<proteinExistence type="predicted"/>